<feature type="transmembrane region" description="Helical" evidence="6">
    <location>
        <begin position="75"/>
        <end position="101"/>
    </location>
</feature>
<dbReference type="PANTHER" id="PTHR23112">
    <property type="entry name" value="G PROTEIN-COUPLED RECEPTOR 157-RELATED"/>
    <property type="match status" value="1"/>
</dbReference>
<dbReference type="Gene3D" id="1.20.1070.10">
    <property type="entry name" value="Rhodopsin 7-helix transmembrane proteins"/>
    <property type="match status" value="1"/>
</dbReference>
<keyword evidence="4 6" id="KW-0472">Membrane</keyword>
<evidence type="ECO:0000256" key="1">
    <source>
        <dbReference type="ARBA" id="ARBA00004141"/>
    </source>
</evidence>
<dbReference type="SUPFAM" id="SSF81321">
    <property type="entry name" value="Family A G protein-coupled receptor-like"/>
    <property type="match status" value="1"/>
</dbReference>
<evidence type="ECO:0000313" key="9">
    <source>
        <dbReference type="Proteomes" id="UP001149074"/>
    </source>
</evidence>
<dbReference type="GO" id="GO:0007166">
    <property type="term" value="P:cell surface receptor signaling pathway"/>
    <property type="evidence" value="ECO:0007669"/>
    <property type="project" value="InterPro"/>
</dbReference>
<dbReference type="EMBL" id="JAPQKI010000006">
    <property type="protein sequence ID" value="KAJ5094908.1"/>
    <property type="molecule type" value="Genomic_DNA"/>
</dbReference>
<accession>A0A9W9F783</accession>
<dbReference type="RefSeq" id="XP_056473058.1">
    <property type="nucleotide sequence ID" value="XM_056619692.1"/>
</dbReference>
<gene>
    <name evidence="8" type="ORF">N7532_007199</name>
</gene>
<keyword evidence="3 6" id="KW-1133">Transmembrane helix</keyword>
<dbReference type="Proteomes" id="UP001149074">
    <property type="component" value="Unassembled WGS sequence"/>
</dbReference>
<dbReference type="GeneID" id="81358671"/>
<evidence type="ECO:0000256" key="3">
    <source>
        <dbReference type="ARBA" id="ARBA00022989"/>
    </source>
</evidence>
<protein>
    <recommendedName>
        <fullName evidence="7">G-protein coupled receptors family 2 profile 2 domain-containing protein</fullName>
    </recommendedName>
</protein>
<dbReference type="OrthoDB" id="18453at2759"/>
<feature type="region of interest" description="Disordered" evidence="5">
    <location>
        <begin position="391"/>
        <end position="424"/>
    </location>
</feature>
<evidence type="ECO:0000256" key="6">
    <source>
        <dbReference type="SAM" id="Phobius"/>
    </source>
</evidence>
<organism evidence="8 9">
    <name type="scientific">Penicillium argentinense</name>
    <dbReference type="NCBI Taxonomy" id="1131581"/>
    <lineage>
        <taxon>Eukaryota</taxon>
        <taxon>Fungi</taxon>
        <taxon>Dikarya</taxon>
        <taxon>Ascomycota</taxon>
        <taxon>Pezizomycotina</taxon>
        <taxon>Eurotiomycetes</taxon>
        <taxon>Eurotiomycetidae</taxon>
        <taxon>Eurotiales</taxon>
        <taxon>Aspergillaceae</taxon>
        <taxon>Penicillium</taxon>
    </lineage>
</organism>
<keyword evidence="9" id="KW-1185">Reference proteome</keyword>
<evidence type="ECO:0000259" key="7">
    <source>
        <dbReference type="PROSITE" id="PS50261"/>
    </source>
</evidence>
<dbReference type="PROSITE" id="PS50261">
    <property type="entry name" value="G_PROTEIN_RECEP_F2_4"/>
    <property type="match status" value="1"/>
</dbReference>
<evidence type="ECO:0000256" key="4">
    <source>
        <dbReference type="ARBA" id="ARBA00023136"/>
    </source>
</evidence>
<evidence type="ECO:0000256" key="5">
    <source>
        <dbReference type="SAM" id="MobiDB-lite"/>
    </source>
</evidence>
<name>A0A9W9F783_9EURO</name>
<sequence length="424" mass="46731">MALTSEQFQAISIAERVGGSFSLLGCAFILITHCASASFRRPVNRLIFYASFGSIFSAIASLMSRDGVSRGADSALCLVQAFFIQYWMPADTLWSFCMALNIYLTFYRRYSAEDLRRLEKWYFLLCYGLPLALATALCIINTTERGRIYGPALVDLVFNYRTMAVSPLSVFLWSRVVGFAQSSFAASELIFLSHRVLSIVTFTIYAAVGSNIFQKHQTLQAAIDASPDSRAVKDVRTVTTVDIIRATAGALAVEPATPYSICIETHQSQSGSGIDAQINKNNALRSYMRYSFLFFVAMVITWMSSSLFGFTSITTVYIPSLIDPSQANFGLNLAGALVLSLQGFWNAVIYISTTSAIIKNMWASNVKSRPLLRFPWRTSGRKTCGIPLENMGFDGRSDAGSTSSLAMRPPFESSTMSPNAEFDV</sequence>
<proteinExistence type="predicted"/>
<dbReference type="GO" id="GO:0007189">
    <property type="term" value="P:adenylate cyclase-activating G protein-coupled receptor signaling pathway"/>
    <property type="evidence" value="ECO:0007669"/>
    <property type="project" value="TreeGrafter"/>
</dbReference>
<feature type="transmembrane region" description="Helical" evidence="6">
    <location>
        <begin position="185"/>
        <end position="208"/>
    </location>
</feature>
<dbReference type="PANTHER" id="PTHR23112:SF0">
    <property type="entry name" value="TRANSMEMBRANE PROTEIN 116"/>
    <property type="match status" value="1"/>
</dbReference>
<feature type="transmembrane region" description="Helical" evidence="6">
    <location>
        <begin position="121"/>
        <end position="140"/>
    </location>
</feature>
<evidence type="ECO:0000256" key="2">
    <source>
        <dbReference type="ARBA" id="ARBA00022692"/>
    </source>
</evidence>
<dbReference type="GO" id="GO:0005886">
    <property type="term" value="C:plasma membrane"/>
    <property type="evidence" value="ECO:0007669"/>
    <property type="project" value="TreeGrafter"/>
</dbReference>
<reference evidence="8" key="2">
    <citation type="journal article" date="2023" name="IMA Fungus">
        <title>Comparative genomic study of the Penicillium genus elucidates a diverse pangenome and 15 lateral gene transfer events.</title>
        <authorList>
            <person name="Petersen C."/>
            <person name="Sorensen T."/>
            <person name="Nielsen M.R."/>
            <person name="Sondergaard T.E."/>
            <person name="Sorensen J.L."/>
            <person name="Fitzpatrick D.A."/>
            <person name="Frisvad J.C."/>
            <person name="Nielsen K.L."/>
        </authorList>
    </citation>
    <scope>NUCLEOTIDE SEQUENCE</scope>
    <source>
        <strain evidence="8">IBT 30761</strain>
    </source>
</reference>
<comment type="caution">
    <text evidence="8">The sequence shown here is derived from an EMBL/GenBank/DDBJ whole genome shotgun (WGS) entry which is preliminary data.</text>
</comment>
<feature type="transmembrane region" description="Helical" evidence="6">
    <location>
        <begin position="292"/>
        <end position="318"/>
    </location>
</feature>
<comment type="subcellular location">
    <subcellularLocation>
        <location evidence="1">Membrane</location>
        <topology evidence="1">Multi-pass membrane protein</topology>
    </subcellularLocation>
</comment>
<keyword evidence="2 6" id="KW-0812">Transmembrane</keyword>
<evidence type="ECO:0000313" key="8">
    <source>
        <dbReference type="EMBL" id="KAJ5094908.1"/>
    </source>
</evidence>
<feature type="transmembrane region" description="Helical" evidence="6">
    <location>
        <begin position="330"/>
        <end position="351"/>
    </location>
</feature>
<feature type="domain" description="G-protein coupled receptors family 2 profile 2" evidence="7">
    <location>
        <begin position="11"/>
        <end position="141"/>
    </location>
</feature>
<dbReference type="Pfam" id="PF05462">
    <property type="entry name" value="Dicty_CAR"/>
    <property type="match status" value="1"/>
</dbReference>
<dbReference type="InterPro" id="IPR017981">
    <property type="entry name" value="GPCR_2-like_7TM"/>
</dbReference>
<feature type="transmembrane region" description="Helical" evidence="6">
    <location>
        <begin position="46"/>
        <end position="63"/>
    </location>
</feature>
<dbReference type="GO" id="GO:0004930">
    <property type="term" value="F:G protein-coupled receptor activity"/>
    <property type="evidence" value="ECO:0007669"/>
    <property type="project" value="TreeGrafter"/>
</dbReference>
<dbReference type="AlphaFoldDB" id="A0A9W9F783"/>
<reference evidence="8" key="1">
    <citation type="submission" date="2022-11" db="EMBL/GenBank/DDBJ databases">
        <authorList>
            <person name="Petersen C."/>
        </authorList>
    </citation>
    <scope>NUCLEOTIDE SEQUENCE</scope>
    <source>
        <strain evidence="8">IBT 30761</strain>
    </source>
</reference>
<feature type="transmembrane region" description="Helical" evidence="6">
    <location>
        <begin position="21"/>
        <end position="40"/>
    </location>
</feature>